<sequence length="153" mass="17115">MSSSSKASVIRRLIADWTSYRSSIEPEAERHLHLSRDLYQVRNPGLNGSPPLSSWPQHLLDPDDEIMACVEHYFLARAWIGTGRLPAWEMRALSSIYNVGKLLGVTPRHNPDKPVTPPSQLQRSFQMEGVIAGKSDRAKASLRAPLVKSPPTY</sequence>
<gene>
    <name evidence="2" type="ORF">WS71_20970</name>
</gene>
<dbReference type="AlphaFoldDB" id="A0A1B4G1H4"/>
<dbReference type="Proteomes" id="UP000067711">
    <property type="component" value="Chromosome 1"/>
</dbReference>
<dbReference type="EMBL" id="CP013389">
    <property type="protein sequence ID" value="AOJ09764.1"/>
    <property type="molecule type" value="Genomic_DNA"/>
</dbReference>
<reference evidence="2 3" key="1">
    <citation type="submission" date="2015-12" db="EMBL/GenBank/DDBJ databases">
        <title>Diversity of Burkholderia near neighbor genomes.</title>
        <authorList>
            <person name="Sahl J."/>
            <person name="Wagner D."/>
            <person name="Keim P."/>
        </authorList>
    </citation>
    <scope>NUCLEOTIDE SEQUENCE [LARGE SCALE GENOMIC DNA]</scope>
    <source>
        <strain evidence="2 3">BDU8</strain>
    </source>
</reference>
<feature type="region of interest" description="Disordered" evidence="1">
    <location>
        <begin position="134"/>
        <end position="153"/>
    </location>
</feature>
<evidence type="ECO:0000313" key="3">
    <source>
        <dbReference type="Proteomes" id="UP000067711"/>
    </source>
</evidence>
<name>A0A1B4G1H4_9BURK</name>
<organism evidence="2 3">
    <name type="scientific">Burkholderia mayonis</name>
    <dbReference type="NCBI Taxonomy" id="1385591"/>
    <lineage>
        <taxon>Bacteria</taxon>
        <taxon>Pseudomonadati</taxon>
        <taxon>Pseudomonadota</taxon>
        <taxon>Betaproteobacteria</taxon>
        <taxon>Burkholderiales</taxon>
        <taxon>Burkholderiaceae</taxon>
        <taxon>Burkholderia</taxon>
        <taxon>pseudomallei group</taxon>
    </lineage>
</organism>
<evidence type="ECO:0000313" key="2">
    <source>
        <dbReference type="EMBL" id="AOJ09764.1"/>
    </source>
</evidence>
<dbReference type="RefSeq" id="WP_066491868.1">
    <property type="nucleotide sequence ID" value="NZ_CP013389.1"/>
</dbReference>
<evidence type="ECO:0000256" key="1">
    <source>
        <dbReference type="SAM" id="MobiDB-lite"/>
    </source>
</evidence>
<proteinExistence type="predicted"/>
<protein>
    <submittedName>
        <fullName evidence="2">Uncharacterized protein</fullName>
    </submittedName>
</protein>
<accession>A0A1B4G1H4</accession>